<dbReference type="SUPFAM" id="SSF54523">
    <property type="entry name" value="Pili subunits"/>
    <property type="match status" value="1"/>
</dbReference>
<evidence type="ECO:0000256" key="8">
    <source>
        <dbReference type="ARBA" id="ARBA00023136"/>
    </source>
</evidence>
<dbReference type="Gene3D" id="3.55.40.10">
    <property type="entry name" value="minor pseudopilin epsh domain"/>
    <property type="match status" value="1"/>
</dbReference>
<evidence type="ECO:0000259" key="12">
    <source>
        <dbReference type="Pfam" id="PF12019"/>
    </source>
</evidence>
<dbReference type="Pfam" id="PF07963">
    <property type="entry name" value="N_methyl"/>
    <property type="match status" value="1"/>
</dbReference>
<organism evidence="13 14">
    <name type="scientific">Amphritea pacifica</name>
    <dbReference type="NCBI Taxonomy" id="2811233"/>
    <lineage>
        <taxon>Bacteria</taxon>
        <taxon>Pseudomonadati</taxon>
        <taxon>Pseudomonadota</taxon>
        <taxon>Gammaproteobacteria</taxon>
        <taxon>Oceanospirillales</taxon>
        <taxon>Oceanospirillaceae</taxon>
        <taxon>Amphritea</taxon>
    </lineage>
</organism>
<evidence type="ECO:0000256" key="4">
    <source>
        <dbReference type="ARBA" id="ARBA00022481"/>
    </source>
</evidence>
<evidence type="ECO:0000256" key="7">
    <source>
        <dbReference type="ARBA" id="ARBA00022989"/>
    </source>
</evidence>
<dbReference type="EMBL" id="JAFFZP010000032">
    <property type="protein sequence ID" value="MBN0989054.1"/>
    <property type="molecule type" value="Genomic_DNA"/>
</dbReference>
<evidence type="ECO:0000256" key="6">
    <source>
        <dbReference type="ARBA" id="ARBA00022692"/>
    </source>
</evidence>
<evidence type="ECO:0000256" key="3">
    <source>
        <dbReference type="ARBA" id="ARBA00022475"/>
    </source>
</evidence>
<protein>
    <recommendedName>
        <fullName evidence="2">Type II secretion system protein H</fullName>
    </recommendedName>
    <alternativeName>
        <fullName evidence="10">General secretion pathway protein H</fullName>
    </alternativeName>
</protein>
<evidence type="ECO:0000256" key="11">
    <source>
        <dbReference type="SAM" id="Phobius"/>
    </source>
</evidence>
<comment type="similarity">
    <text evidence="9">Belongs to the GSP H family.</text>
</comment>
<feature type="domain" description="General secretion pathway GspH" evidence="12">
    <location>
        <begin position="46"/>
        <end position="157"/>
    </location>
</feature>
<keyword evidence="3" id="KW-1003">Cell membrane</keyword>
<keyword evidence="5" id="KW-0997">Cell inner membrane</keyword>
<evidence type="ECO:0000256" key="5">
    <source>
        <dbReference type="ARBA" id="ARBA00022519"/>
    </source>
</evidence>
<evidence type="ECO:0000256" key="9">
    <source>
        <dbReference type="ARBA" id="ARBA00025772"/>
    </source>
</evidence>
<gene>
    <name evidence="13" type="ORF">JW498_16935</name>
</gene>
<evidence type="ECO:0000256" key="1">
    <source>
        <dbReference type="ARBA" id="ARBA00004377"/>
    </source>
</evidence>
<evidence type="ECO:0000313" key="13">
    <source>
        <dbReference type="EMBL" id="MBN0989054.1"/>
    </source>
</evidence>
<keyword evidence="8 11" id="KW-0472">Membrane</keyword>
<dbReference type="PROSITE" id="PS00409">
    <property type="entry name" value="PROKAR_NTER_METHYL"/>
    <property type="match status" value="1"/>
</dbReference>
<evidence type="ECO:0000313" key="14">
    <source>
        <dbReference type="Proteomes" id="UP000760472"/>
    </source>
</evidence>
<dbReference type="Pfam" id="PF12019">
    <property type="entry name" value="GspH"/>
    <property type="match status" value="1"/>
</dbReference>
<name>A0ABS2WBG0_9GAMM</name>
<feature type="transmembrane region" description="Helical" evidence="11">
    <location>
        <begin position="12"/>
        <end position="36"/>
    </location>
</feature>
<proteinExistence type="inferred from homology"/>
<keyword evidence="6 11" id="KW-0812">Transmembrane</keyword>
<dbReference type="NCBIfam" id="TIGR02532">
    <property type="entry name" value="IV_pilin_GFxxxE"/>
    <property type="match status" value="1"/>
</dbReference>
<comment type="caution">
    <text evidence="13">The sequence shown here is derived from an EMBL/GenBank/DDBJ whole genome shotgun (WGS) entry which is preliminary data.</text>
</comment>
<dbReference type="InterPro" id="IPR022346">
    <property type="entry name" value="T2SS_GspH"/>
</dbReference>
<sequence length="162" mass="17450">MNHGAETGVTLIELLVALSVLAILLTVGVPSLAGFVSSQKLDTTVQLLKDSYSQARYEAVTQQRPVFLCPLDTATGGCGNNWSDGVISYHDLDGDNSYDPLKDTQLLQNEFPSGAVIEYKKNCFRIKLTAKGTTGDNGTFTMTVSEETKKLVVSGMGRIRNG</sequence>
<dbReference type="Proteomes" id="UP000760472">
    <property type="component" value="Unassembled WGS sequence"/>
</dbReference>
<comment type="subcellular location">
    <subcellularLocation>
        <location evidence="1">Cell inner membrane</location>
        <topology evidence="1">Single-pass membrane protein</topology>
    </subcellularLocation>
</comment>
<evidence type="ECO:0000256" key="2">
    <source>
        <dbReference type="ARBA" id="ARBA00021549"/>
    </source>
</evidence>
<evidence type="ECO:0000256" key="10">
    <source>
        <dbReference type="ARBA" id="ARBA00030775"/>
    </source>
</evidence>
<keyword evidence="7 11" id="KW-1133">Transmembrane helix</keyword>
<dbReference type="InterPro" id="IPR045584">
    <property type="entry name" value="Pilin-like"/>
</dbReference>
<keyword evidence="14" id="KW-1185">Reference proteome</keyword>
<accession>A0ABS2WBG0</accession>
<dbReference type="RefSeq" id="WP_205214152.1">
    <property type="nucleotide sequence ID" value="NZ_JAFFZP010000032.1"/>
</dbReference>
<reference evidence="13 14" key="1">
    <citation type="submission" date="2021-02" db="EMBL/GenBank/DDBJ databases">
        <title>A novel species of genus Amphritea isolated from a fishpond in China.</title>
        <authorList>
            <person name="Lu H."/>
        </authorList>
    </citation>
    <scope>NUCLEOTIDE SEQUENCE [LARGE SCALE GENOMIC DNA]</scope>
    <source>
        <strain evidence="13 14">RP18W</strain>
    </source>
</reference>
<dbReference type="InterPro" id="IPR012902">
    <property type="entry name" value="N_methyl_site"/>
</dbReference>
<keyword evidence="4" id="KW-0488">Methylation</keyword>